<dbReference type="KEGG" id="vg:80543410"/>
<name>A0A7S8BCX8_9VIRU</name>
<sequence length="180" mass="21017">MDPLFAQIARAEYDGCPDLDVADFDAAAAMAFSFDFNASLDFFRTSLFPERRLNAESDRDDPGQPFNHMWTRYVGVCNRDVCSLDDWARRRAADWASQEAGKRKWSVDKCWRVFSHLSSAIGMFQCLDIYDNDHDKARALFDLFDGVGRRAAHFWLRCTPERKRLVLKWYREVYTPSLYS</sequence>
<keyword evidence="2" id="KW-1185">Reference proteome</keyword>
<reference evidence="1 2" key="1">
    <citation type="submission" date="2020-09" db="EMBL/GenBank/DDBJ databases">
        <authorList>
            <person name="Zhang R."/>
            <person name="Garcia K."/>
            <person name="Ogata H."/>
        </authorList>
    </citation>
    <scope>NUCLEOTIDE SEQUENCE [LARGE SCALE GENOMIC DNA]</scope>
    <source>
        <strain evidence="2">stheno</strain>
    </source>
</reference>
<evidence type="ECO:0000313" key="1">
    <source>
        <dbReference type="EMBL" id="QPB44214.1"/>
    </source>
</evidence>
<evidence type="ECO:0000313" key="2">
    <source>
        <dbReference type="Proteomes" id="UP001162098"/>
    </source>
</evidence>
<organism evidence="1 2">
    <name type="scientific">Medusavirus stheno T3</name>
    <dbReference type="NCBI Taxonomy" id="3069717"/>
    <lineage>
        <taxon>Viruses</taxon>
        <taxon>Varidnaviria</taxon>
        <taxon>Bamfordvirae</taxon>
        <taxon>Nucleocytoviricota</taxon>
        <taxon>Megaviricetes</taxon>
        <taxon>Mamonoviridae</taxon>
        <taxon>Medusavirus</taxon>
        <taxon>Medusavirus sthenus</taxon>
    </lineage>
</organism>
<protein>
    <submittedName>
        <fullName evidence="1">Uncharacterized protein</fullName>
    </submittedName>
</protein>
<dbReference type="EMBL" id="MW018138">
    <property type="protein sequence ID" value="QPB44214.1"/>
    <property type="molecule type" value="Genomic_DNA"/>
</dbReference>
<dbReference type="Proteomes" id="UP001162098">
    <property type="component" value="Segment"/>
</dbReference>
<proteinExistence type="predicted"/>
<accession>A0A7S8BCX8</accession>